<evidence type="ECO:0000313" key="2">
    <source>
        <dbReference type="Proteomes" id="UP000023152"/>
    </source>
</evidence>
<proteinExistence type="predicted"/>
<comment type="caution">
    <text evidence="1">The sequence shown here is derived from an EMBL/GenBank/DDBJ whole genome shotgun (WGS) entry which is preliminary data.</text>
</comment>
<dbReference type="Gene3D" id="3.90.176.10">
    <property type="entry name" value="Toxin ADP-ribosyltransferase, Chain A, domain 1"/>
    <property type="match status" value="1"/>
</dbReference>
<accession>X6NAW3</accession>
<dbReference type="OrthoDB" id="9990006at2759"/>
<dbReference type="SUPFAM" id="SSF56399">
    <property type="entry name" value="ADP-ribosylation"/>
    <property type="match status" value="1"/>
</dbReference>
<dbReference type="AlphaFoldDB" id="X6NAW3"/>
<keyword evidence="2" id="KW-1185">Reference proteome</keyword>
<dbReference type="EMBL" id="ASPP01010263">
    <property type="protein sequence ID" value="ETO23053.1"/>
    <property type="molecule type" value="Genomic_DNA"/>
</dbReference>
<organism evidence="1 2">
    <name type="scientific">Reticulomyxa filosa</name>
    <dbReference type="NCBI Taxonomy" id="46433"/>
    <lineage>
        <taxon>Eukaryota</taxon>
        <taxon>Sar</taxon>
        <taxon>Rhizaria</taxon>
        <taxon>Retaria</taxon>
        <taxon>Foraminifera</taxon>
        <taxon>Monothalamids</taxon>
        <taxon>Reticulomyxidae</taxon>
        <taxon>Reticulomyxa</taxon>
    </lineage>
</organism>
<dbReference type="Proteomes" id="UP000023152">
    <property type="component" value="Unassembled WGS sequence"/>
</dbReference>
<name>X6NAW3_RETFI</name>
<reference evidence="1 2" key="1">
    <citation type="journal article" date="2013" name="Curr. Biol.">
        <title>The Genome of the Foraminiferan Reticulomyxa filosa.</title>
        <authorList>
            <person name="Glockner G."/>
            <person name="Hulsmann N."/>
            <person name="Schleicher M."/>
            <person name="Noegel A.A."/>
            <person name="Eichinger L."/>
            <person name="Gallinger C."/>
            <person name="Pawlowski J."/>
            <person name="Sierra R."/>
            <person name="Euteneuer U."/>
            <person name="Pillet L."/>
            <person name="Moustafa A."/>
            <person name="Platzer M."/>
            <person name="Groth M."/>
            <person name="Szafranski K."/>
            <person name="Schliwa M."/>
        </authorList>
    </citation>
    <scope>NUCLEOTIDE SEQUENCE [LARGE SCALE GENOMIC DNA]</scope>
</reference>
<sequence>MCLHVLWNILSHPTKIKYREISDSALFKSLEKRCSHQGIDINRTYAKMKSQLEEFGFEKKADTNWYYTSAVEILHLWQFYCKWIHTQKMYFIYLFIYLSGYQIKQSIPETVCMLKDNKWKEYEMMFDYENRRIVLLDKRSEKPKIETLQVGNAKAKLEFDVHIEWSNEFSKVDDTYTHVKWCRLVLNRSWHFRVLNCEERENLSNYCSEFNSFHVSWKDRYMKTHKEPVDPFSATLRNGLQTLEYKLRTKEYFLNGKDEVIWSKCKFENCQPPIPSTTGDDVVLHNVYKELSEYPHIQVSWDIDYDCMVSYGYTLDVNVPQSDDHEDGATSFGNKVQFNPLLYECDIQRFELVQSQMALRQTTNNGLKTLLHEMIKNGHLNDLLNEDTKLKEEDQEKIKKDIQYDKQNADQLILDDTILTILKEVKQLYHCHTHKQMGYPLQLHHVCAILLYCAKECNFAFSYDQIQFRHYKWLYFDSYLCEAIKICSLHERREESRIDLYCGLKEVRLESIHKEIKTGYFISYVSTSDDLEIAKAFQGEQGCILHFHPSMRRAPHIFCCDVSWISPFKHEREILFSRSSTDSITHKDTQDRSLSSWNAVIEAEDNNTQVILLTWAEYDRFLQQVFQINSTWGRAFNLNIIYLIFTIFGSDIENAVALLSFFKEWSAQSTNTQMYKEKRGEFMKKRCCDDNVNLFCYFLLEENFLPKNQDWTSIQFATKFTVNNGLPFVNNPRITSKQYQNYSKKLNKKYLDSVRTNDSIFNFRKGEKEKKIEIR</sequence>
<protein>
    <submittedName>
        <fullName evidence="1">Uncharacterized protein</fullName>
    </submittedName>
</protein>
<gene>
    <name evidence="1" type="ORF">RFI_14130</name>
</gene>
<evidence type="ECO:0000313" key="1">
    <source>
        <dbReference type="EMBL" id="ETO23053.1"/>
    </source>
</evidence>